<evidence type="ECO:0000313" key="2">
    <source>
        <dbReference type="EMBL" id="ROR92112.1"/>
    </source>
</evidence>
<dbReference type="RefSeq" id="WP_246003533.1">
    <property type="nucleotide sequence ID" value="NZ_RKHO01000001.1"/>
</dbReference>
<gene>
    <name evidence="2" type="ORF">EDD33_2996</name>
</gene>
<dbReference type="AlphaFoldDB" id="A0A3N2CX40"/>
<feature type="transmembrane region" description="Helical" evidence="1">
    <location>
        <begin position="231"/>
        <end position="258"/>
    </location>
</feature>
<feature type="transmembrane region" description="Helical" evidence="1">
    <location>
        <begin position="278"/>
        <end position="306"/>
    </location>
</feature>
<feature type="transmembrane region" description="Helical" evidence="1">
    <location>
        <begin position="313"/>
        <end position="335"/>
    </location>
</feature>
<feature type="transmembrane region" description="Helical" evidence="1">
    <location>
        <begin position="23"/>
        <end position="42"/>
    </location>
</feature>
<evidence type="ECO:0000256" key="1">
    <source>
        <dbReference type="SAM" id="Phobius"/>
    </source>
</evidence>
<proteinExistence type="predicted"/>
<feature type="transmembrane region" description="Helical" evidence="1">
    <location>
        <begin position="360"/>
        <end position="383"/>
    </location>
</feature>
<feature type="transmembrane region" description="Helical" evidence="1">
    <location>
        <begin position="105"/>
        <end position="123"/>
    </location>
</feature>
<feature type="transmembrane region" description="Helical" evidence="1">
    <location>
        <begin position="444"/>
        <end position="463"/>
    </location>
</feature>
<feature type="transmembrane region" description="Helical" evidence="1">
    <location>
        <begin position="421"/>
        <end position="437"/>
    </location>
</feature>
<comment type="caution">
    <text evidence="2">The sequence shown here is derived from an EMBL/GenBank/DDBJ whole genome shotgun (WGS) entry which is preliminary data.</text>
</comment>
<keyword evidence="1" id="KW-1133">Transmembrane helix</keyword>
<keyword evidence="1" id="KW-0812">Transmembrane</keyword>
<dbReference type="EMBL" id="RKHO01000001">
    <property type="protein sequence ID" value="ROR92112.1"/>
    <property type="molecule type" value="Genomic_DNA"/>
</dbReference>
<evidence type="ECO:0000313" key="3">
    <source>
        <dbReference type="Proteomes" id="UP000281738"/>
    </source>
</evidence>
<feature type="transmembrane region" description="Helical" evidence="1">
    <location>
        <begin position="195"/>
        <end position="219"/>
    </location>
</feature>
<feature type="transmembrane region" description="Helical" evidence="1">
    <location>
        <begin position="395"/>
        <end position="415"/>
    </location>
</feature>
<name>A0A3N2CX40_9ACTN</name>
<keyword evidence="3" id="KW-1185">Reference proteome</keyword>
<accession>A0A3N2CX40</accession>
<sequence>MTDRATHPDHHRADGWRPLLSRLLPWVGLAAAVGVVVWAFWWPGHSGEQVYPRAPRNASDREVPPLHGLWEPKWWGPGTAPAVLLALLAWRYAARVADRLSWRTLLLTSYAVGLGWLCSLALVDGSEGLTRQLGNPYEYLVTAREVTDVPALLDTWQSRMPLYSDGAFPTHVAGHPPAALLFFVGLVRVGLGGDLAASVVVVLVAASTAPAVMVALRALDAEGTARRAAPFLVLAPTAVFAAVSGDAVFAALGAWGIACLALGATAARRGPALAWSALAGLLLGTVVMMSYGLPLLGVVAVAVLLAARSWLPLPVAAASALVVVLGFAAAGWAWWDYYPVLVDRYEEGIAKDRPEDYWRWANLALLFLSAGPLVGAGVAHLLATTREGLRRHRAPLLLAAAGVLMVAAADASGMSKAEVERIWLPFMPWLLVSCALLPERWRRWGLALQLLTALVVQHLFYTVW</sequence>
<keyword evidence="1" id="KW-0472">Membrane</keyword>
<evidence type="ECO:0008006" key="4">
    <source>
        <dbReference type="Google" id="ProtNLM"/>
    </source>
</evidence>
<dbReference type="Proteomes" id="UP000281738">
    <property type="component" value="Unassembled WGS sequence"/>
</dbReference>
<feature type="transmembrane region" description="Helical" evidence="1">
    <location>
        <begin position="74"/>
        <end position="93"/>
    </location>
</feature>
<organism evidence="2 3">
    <name type="scientific">Nocardioides aurantiacus</name>
    <dbReference type="NCBI Taxonomy" id="86796"/>
    <lineage>
        <taxon>Bacteria</taxon>
        <taxon>Bacillati</taxon>
        <taxon>Actinomycetota</taxon>
        <taxon>Actinomycetes</taxon>
        <taxon>Propionibacteriales</taxon>
        <taxon>Nocardioidaceae</taxon>
        <taxon>Nocardioides</taxon>
    </lineage>
</organism>
<protein>
    <recommendedName>
        <fullName evidence="4">Dolichyl-phosphate-mannose-protein mannosyltransferase</fullName>
    </recommendedName>
</protein>
<reference evidence="2 3" key="1">
    <citation type="submission" date="2018-11" db="EMBL/GenBank/DDBJ databases">
        <title>Sequencing the genomes of 1000 actinobacteria strains.</title>
        <authorList>
            <person name="Klenk H.-P."/>
        </authorList>
    </citation>
    <scope>NUCLEOTIDE SEQUENCE [LARGE SCALE GENOMIC DNA]</scope>
    <source>
        <strain evidence="2 3">DSM 12652</strain>
    </source>
</reference>